<dbReference type="KEGG" id="ssm:Spirs_2345"/>
<dbReference type="Proteomes" id="UP000002318">
    <property type="component" value="Chromosome"/>
</dbReference>
<gene>
    <name evidence="3" type="ordered locus">Spirs_2345</name>
</gene>
<evidence type="ECO:0000313" key="3">
    <source>
        <dbReference type="EMBL" id="ADK81460.1"/>
    </source>
</evidence>
<reference evidence="3 4" key="1">
    <citation type="journal article" date="2010" name="Stand. Genomic Sci.">
        <title>Complete genome sequence of Spirochaeta smaragdinae type strain (SEBR 4228).</title>
        <authorList>
            <person name="Mavromatis K."/>
            <person name="Yasawong M."/>
            <person name="Chertkov O."/>
            <person name="Lapidus A."/>
            <person name="Lucas S."/>
            <person name="Nolan M."/>
            <person name="Del Rio T.G."/>
            <person name="Tice H."/>
            <person name="Cheng J.F."/>
            <person name="Pitluck S."/>
            <person name="Liolios K."/>
            <person name="Ivanova N."/>
            <person name="Tapia R."/>
            <person name="Han C."/>
            <person name="Bruce D."/>
            <person name="Goodwin L."/>
            <person name="Pati A."/>
            <person name="Chen A."/>
            <person name="Palaniappan K."/>
            <person name="Land M."/>
            <person name="Hauser L."/>
            <person name="Chang Y.J."/>
            <person name="Jeffries C.D."/>
            <person name="Detter J.C."/>
            <person name="Rohde M."/>
            <person name="Brambilla E."/>
            <person name="Spring S."/>
            <person name="Goker M."/>
            <person name="Sikorski J."/>
            <person name="Woyke T."/>
            <person name="Bristow J."/>
            <person name="Eisen J.A."/>
            <person name="Markowitz V."/>
            <person name="Hugenholtz P."/>
            <person name="Klenk H.P."/>
            <person name="Kyrpides N.C."/>
        </authorList>
    </citation>
    <scope>NUCLEOTIDE SEQUENCE [LARGE SCALE GENOMIC DNA]</scope>
    <source>
        <strain evidence="4">DSM 11293 / JCM 15392 / SEBR 4228</strain>
    </source>
</reference>
<dbReference type="HOGENOM" id="CLU_101141_4_2_12"/>
<dbReference type="PIRSF" id="PIRSF003230">
    <property type="entry name" value="YbgC"/>
    <property type="match status" value="1"/>
</dbReference>
<dbReference type="RefSeq" id="WP_013254923.1">
    <property type="nucleotide sequence ID" value="NC_014364.1"/>
</dbReference>
<dbReference type="GO" id="GO:0047617">
    <property type="term" value="F:fatty acyl-CoA hydrolase activity"/>
    <property type="evidence" value="ECO:0007669"/>
    <property type="project" value="TreeGrafter"/>
</dbReference>
<dbReference type="AlphaFoldDB" id="E1R1T4"/>
<organism evidence="3 4">
    <name type="scientific">Sediminispirochaeta smaragdinae (strain DSM 11293 / JCM 15392 / SEBR 4228)</name>
    <name type="common">Spirochaeta smaragdinae</name>
    <dbReference type="NCBI Taxonomy" id="573413"/>
    <lineage>
        <taxon>Bacteria</taxon>
        <taxon>Pseudomonadati</taxon>
        <taxon>Spirochaetota</taxon>
        <taxon>Spirochaetia</taxon>
        <taxon>Spirochaetales</taxon>
        <taxon>Spirochaetaceae</taxon>
        <taxon>Sediminispirochaeta</taxon>
    </lineage>
</organism>
<dbReference type="SUPFAM" id="SSF54637">
    <property type="entry name" value="Thioesterase/thiol ester dehydrase-isomerase"/>
    <property type="match status" value="1"/>
</dbReference>
<evidence type="ECO:0000256" key="1">
    <source>
        <dbReference type="ARBA" id="ARBA00005953"/>
    </source>
</evidence>
<dbReference type="NCBIfam" id="TIGR00051">
    <property type="entry name" value="YbgC/FadM family acyl-CoA thioesterase"/>
    <property type="match status" value="1"/>
</dbReference>
<dbReference type="InterPro" id="IPR006684">
    <property type="entry name" value="YbgC/YbaW"/>
</dbReference>
<dbReference type="Pfam" id="PF13279">
    <property type="entry name" value="4HBT_2"/>
    <property type="match status" value="1"/>
</dbReference>
<dbReference type="InterPro" id="IPR050563">
    <property type="entry name" value="4-hydroxybenzoyl-CoA_TE"/>
</dbReference>
<sequence length="136" mass="15429">MTHSYTLTVRSYECDMHRHVNNAVYLNYLEAARMGFLNDVNFGYEAFLDAGYALFIANINIAYKAPAFLNDMLTVETTPIKRKRLSGIFLQEIKRQEALLARAEVTWACVNRSGKPVPLPEEFSGPWLNPEPVTVA</sequence>
<evidence type="ECO:0000256" key="2">
    <source>
        <dbReference type="ARBA" id="ARBA00022801"/>
    </source>
</evidence>
<protein>
    <submittedName>
        <fullName evidence="3">Thioesterase superfamily protein</fullName>
    </submittedName>
</protein>
<name>E1R1T4_SEDSS</name>
<proteinExistence type="inferred from homology"/>
<dbReference type="InterPro" id="IPR029069">
    <property type="entry name" value="HotDog_dom_sf"/>
</dbReference>
<dbReference type="Gene3D" id="3.10.129.10">
    <property type="entry name" value="Hotdog Thioesterase"/>
    <property type="match status" value="1"/>
</dbReference>
<dbReference type="EMBL" id="CP002116">
    <property type="protein sequence ID" value="ADK81460.1"/>
    <property type="molecule type" value="Genomic_DNA"/>
</dbReference>
<comment type="similarity">
    <text evidence="1">Belongs to the 4-hydroxybenzoyl-CoA thioesterase family.</text>
</comment>
<dbReference type="eggNOG" id="COG0824">
    <property type="taxonomic scope" value="Bacteria"/>
</dbReference>
<keyword evidence="4" id="KW-1185">Reference proteome</keyword>
<accession>E1R1T4</accession>
<keyword evidence="2" id="KW-0378">Hydrolase</keyword>
<dbReference type="PANTHER" id="PTHR31793">
    <property type="entry name" value="4-HYDROXYBENZOYL-COA THIOESTERASE FAMILY MEMBER"/>
    <property type="match status" value="1"/>
</dbReference>
<dbReference type="CDD" id="cd00586">
    <property type="entry name" value="4HBT"/>
    <property type="match status" value="1"/>
</dbReference>
<evidence type="ECO:0000313" key="4">
    <source>
        <dbReference type="Proteomes" id="UP000002318"/>
    </source>
</evidence>
<dbReference type="OrthoDB" id="9801517at2"/>
<dbReference type="STRING" id="573413.Spirs_2345"/>
<dbReference type="PANTHER" id="PTHR31793:SF37">
    <property type="entry name" value="ACYL-COA THIOESTER HYDROLASE YBGC"/>
    <property type="match status" value="1"/>
</dbReference>